<reference evidence="2 3" key="1">
    <citation type="submission" date="2015-04" db="EMBL/GenBank/DDBJ databases">
        <authorList>
            <person name="Syromyatnikov M.Y."/>
            <person name="Popov V.N."/>
        </authorList>
    </citation>
    <scope>NUCLEOTIDE SEQUENCE [LARGE SCALE GENOMIC DNA]</scope>
</reference>
<gene>
    <name evidence="2" type="ORF">CLUMA_CG006552</name>
</gene>
<dbReference type="AlphaFoldDB" id="A0A1J1HZZ4"/>
<feature type="signal peptide" evidence="1">
    <location>
        <begin position="1"/>
        <end position="19"/>
    </location>
</feature>
<accession>A0A1J1HZZ4</accession>
<name>A0A1J1HZZ4_9DIPT</name>
<feature type="chain" id="PRO_5009619049" evidence="1">
    <location>
        <begin position="20"/>
        <end position="234"/>
    </location>
</feature>
<keyword evidence="3" id="KW-1185">Reference proteome</keyword>
<organism evidence="2 3">
    <name type="scientific">Clunio marinus</name>
    <dbReference type="NCBI Taxonomy" id="568069"/>
    <lineage>
        <taxon>Eukaryota</taxon>
        <taxon>Metazoa</taxon>
        <taxon>Ecdysozoa</taxon>
        <taxon>Arthropoda</taxon>
        <taxon>Hexapoda</taxon>
        <taxon>Insecta</taxon>
        <taxon>Pterygota</taxon>
        <taxon>Neoptera</taxon>
        <taxon>Endopterygota</taxon>
        <taxon>Diptera</taxon>
        <taxon>Nematocera</taxon>
        <taxon>Chironomoidea</taxon>
        <taxon>Chironomidae</taxon>
        <taxon>Clunio</taxon>
    </lineage>
</organism>
<sequence length="234" mass="26770">MARLFVYFTFLATLTQALGTTTNDLLRSQEELTIGHEFFEMNVVNSREDLSGFIYRDSGLFLNVHLEAFGSMKSISLETTEALNELLPTSSESERCLDQVKDRWRLQITRFGSGLSRCLAAVNRRFFVLDAHLNTIHSIGHLTSNQVPNQGIAVLSEVNNFSGPWEVPRMINRRFRQVLSATRPYMDFYTEFLRVVDEGSEAAFERLTQCDRELVEDFQTQAAEDLERAHDCLA</sequence>
<evidence type="ECO:0000313" key="3">
    <source>
        <dbReference type="Proteomes" id="UP000183832"/>
    </source>
</evidence>
<protein>
    <submittedName>
        <fullName evidence="2">CLUMA_CG006552, isoform A</fullName>
    </submittedName>
</protein>
<dbReference type="Proteomes" id="UP000183832">
    <property type="component" value="Unassembled WGS sequence"/>
</dbReference>
<keyword evidence="1" id="KW-0732">Signal</keyword>
<dbReference type="EMBL" id="CVRI01000036">
    <property type="protein sequence ID" value="CRK93106.1"/>
    <property type="molecule type" value="Genomic_DNA"/>
</dbReference>
<evidence type="ECO:0000313" key="2">
    <source>
        <dbReference type="EMBL" id="CRK93106.1"/>
    </source>
</evidence>
<proteinExistence type="predicted"/>
<evidence type="ECO:0000256" key="1">
    <source>
        <dbReference type="SAM" id="SignalP"/>
    </source>
</evidence>